<dbReference type="Pfam" id="PF03447">
    <property type="entry name" value="NAD_binding_3"/>
    <property type="match status" value="1"/>
</dbReference>
<dbReference type="GO" id="GO:0004412">
    <property type="term" value="F:homoserine dehydrogenase activity"/>
    <property type="evidence" value="ECO:0007669"/>
    <property type="project" value="UniProtKB-EC"/>
</dbReference>
<dbReference type="SUPFAM" id="SSF55021">
    <property type="entry name" value="ACT-like"/>
    <property type="match status" value="1"/>
</dbReference>
<evidence type="ECO:0000256" key="3">
    <source>
        <dbReference type="ARBA" id="ARBA00006753"/>
    </source>
</evidence>
<gene>
    <name evidence="12" type="ORF">UFOPK3482_00649</name>
</gene>
<organism evidence="12">
    <name type="scientific">freshwater metagenome</name>
    <dbReference type="NCBI Taxonomy" id="449393"/>
    <lineage>
        <taxon>unclassified sequences</taxon>
        <taxon>metagenomes</taxon>
        <taxon>ecological metagenomes</taxon>
    </lineage>
</organism>
<dbReference type="GO" id="GO:0009088">
    <property type="term" value="P:threonine biosynthetic process"/>
    <property type="evidence" value="ECO:0007669"/>
    <property type="project" value="UniProtKB-UniPathway"/>
</dbReference>
<dbReference type="InterPro" id="IPR036291">
    <property type="entry name" value="NAD(P)-bd_dom_sf"/>
</dbReference>
<dbReference type="EMBL" id="CAFBLZ010000045">
    <property type="protein sequence ID" value="CAB4885553.1"/>
    <property type="molecule type" value="Genomic_DNA"/>
</dbReference>
<keyword evidence="6" id="KW-0028">Amino-acid biosynthesis</keyword>
<dbReference type="GO" id="GO:0009086">
    <property type="term" value="P:methionine biosynthetic process"/>
    <property type="evidence" value="ECO:0007669"/>
    <property type="project" value="UniProtKB-KW"/>
</dbReference>
<dbReference type="EC" id="1.1.1.3" evidence="4"/>
<dbReference type="PANTHER" id="PTHR43331">
    <property type="entry name" value="HOMOSERINE DEHYDROGENASE"/>
    <property type="match status" value="1"/>
</dbReference>
<dbReference type="Pfam" id="PF00742">
    <property type="entry name" value="Homoserine_dh"/>
    <property type="match status" value="1"/>
</dbReference>
<evidence type="ECO:0000256" key="7">
    <source>
        <dbReference type="ARBA" id="ARBA00022697"/>
    </source>
</evidence>
<keyword evidence="8" id="KW-0521">NADP</keyword>
<dbReference type="Gene3D" id="3.30.70.260">
    <property type="match status" value="1"/>
</dbReference>
<evidence type="ECO:0000256" key="4">
    <source>
        <dbReference type="ARBA" id="ARBA00013213"/>
    </source>
</evidence>
<keyword evidence="7" id="KW-0791">Threonine biosynthesis</keyword>
<dbReference type="UniPathway" id="UPA00051">
    <property type="reaction ID" value="UER00465"/>
</dbReference>
<dbReference type="Pfam" id="PF01842">
    <property type="entry name" value="ACT"/>
    <property type="match status" value="1"/>
</dbReference>
<evidence type="ECO:0000259" key="11">
    <source>
        <dbReference type="PROSITE" id="PS51671"/>
    </source>
</evidence>
<dbReference type="InterPro" id="IPR045865">
    <property type="entry name" value="ACT-like_dom_sf"/>
</dbReference>
<dbReference type="InterPro" id="IPR001342">
    <property type="entry name" value="HDH_cat"/>
</dbReference>
<dbReference type="Gene3D" id="3.40.50.720">
    <property type="entry name" value="NAD(P)-binding Rossmann-like Domain"/>
    <property type="match status" value="1"/>
</dbReference>
<evidence type="ECO:0000256" key="8">
    <source>
        <dbReference type="ARBA" id="ARBA00022857"/>
    </source>
</evidence>
<comment type="similarity">
    <text evidence="3">Belongs to the homoserine dehydrogenase family.</text>
</comment>
<evidence type="ECO:0000256" key="1">
    <source>
        <dbReference type="ARBA" id="ARBA00005056"/>
    </source>
</evidence>
<dbReference type="CDD" id="cd04881">
    <property type="entry name" value="ACT_HSDH-Hom"/>
    <property type="match status" value="1"/>
</dbReference>
<dbReference type="GO" id="GO:0050661">
    <property type="term" value="F:NADP binding"/>
    <property type="evidence" value="ECO:0007669"/>
    <property type="project" value="InterPro"/>
</dbReference>
<dbReference type="InterPro" id="IPR002912">
    <property type="entry name" value="ACT_dom"/>
</dbReference>
<feature type="domain" description="ACT" evidence="11">
    <location>
        <begin position="355"/>
        <end position="428"/>
    </location>
</feature>
<evidence type="ECO:0000256" key="6">
    <source>
        <dbReference type="ARBA" id="ARBA00022605"/>
    </source>
</evidence>
<name>A0A6J7F1Y2_9ZZZZ</name>
<evidence type="ECO:0000256" key="9">
    <source>
        <dbReference type="ARBA" id="ARBA00023002"/>
    </source>
</evidence>
<dbReference type="SUPFAM" id="SSF55347">
    <property type="entry name" value="Glyceraldehyde-3-phosphate dehydrogenase-like, C-terminal domain"/>
    <property type="match status" value="1"/>
</dbReference>
<evidence type="ECO:0000256" key="5">
    <source>
        <dbReference type="ARBA" id="ARBA00013376"/>
    </source>
</evidence>
<keyword evidence="10" id="KW-0486">Methionine biosynthesis</keyword>
<dbReference type="PIRSF" id="PIRSF000098">
    <property type="entry name" value="Homoser_dehydrog"/>
    <property type="match status" value="1"/>
</dbReference>
<evidence type="ECO:0000256" key="10">
    <source>
        <dbReference type="ARBA" id="ARBA00023167"/>
    </source>
</evidence>
<dbReference type="PANTHER" id="PTHR43331:SF1">
    <property type="entry name" value="HOMOSERINE DEHYDROGENASE"/>
    <property type="match status" value="1"/>
</dbReference>
<dbReference type="InterPro" id="IPR005106">
    <property type="entry name" value="Asp/hSer_DH_NAD-bd"/>
</dbReference>
<dbReference type="FunFam" id="3.30.360.10:FF:000005">
    <property type="entry name" value="Homoserine dehydrogenase"/>
    <property type="match status" value="1"/>
</dbReference>
<dbReference type="SUPFAM" id="SSF51735">
    <property type="entry name" value="NAD(P)-binding Rossmann-fold domains"/>
    <property type="match status" value="1"/>
</dbReference>
<dbReference type="Gene3D" id="3.30.360.10">
    <property type="entry name" value="Dihydrodipicolinate Reductase, domain 2"/>
    <property type="match status" value="1"/>
</dbReference>
<dbReference type="InterPro" id="IPR016204">
    <property type="entry name" value="HDH"/>
</dbReference>
<protein>
    <recommendedName>
        <fullName evidence="5">Homoserine dehydrogenase</fullName>
        <ecNumber evidence="4">1.1.1.3</ecNumber>
    </recommendedName>
</protein>
<dbReference type="PROSITE" id="PS01042">
    <property type="entry name" value="HOMOSER_DHGENASE"/>
    <property type="match status" value="1"/>
</dbReference>
<sequence length="434" mass="46198">MSPMSRADKPVRIGMLGCGVVGSEVARLLLADTEELSTRAGVKIELAAIAVRTIKPHEGINPAIFTTDPYSIVNDPEIDLIVEVMGGIEPAYELALLAIQNRKSIVTANKALLASHGAELFTAAYAQGEDIYYEASVAGAIPIIRPLRDSLVGDFVIRVMGIVNGTTNYILTKMHEDNKEFAVALKEAQDLGYAEADPTADVEGFDAAAKAAILSGLAFHTRVTVSDVYREGISQITLDDVQLAKSLGYVIKLLAIAELTPKDEISVRVHPVMLEKAHPLASVRDAFNAVFVEAESAGPLMFYGRGAGGAPTASAILGDILAVSRHIAHNSVGQRETDYADRDIAPIETTKTKFLIRLEVQDKSGVLAAIAQVFATQGVSIQTVDQNGRDADAELIIVTHLATEGELKATVDALKKMDIVSKVSSVIRVEGASA</sequence>
<evidence type="ECO:0000256" key="2">
    <source>
        <dbReference type="ARBA" id="ARBA00005062"/>
    </source>
</evidence>
<reference evidence="12" key="1">
    <citation type="submission" date="2020-05" db="EMBL/GenBank/DDBJ databases">
        <authorList>
            <person name="Chiriac C."/>
            <person name="Salcher M."/>
            <person name="Ghai R."/>
            <person name="Kavagutti S V."/>
        </authorList>
    </citation>
    <scope>NUCLEOTIDE SEQUENCE</scope>
</reference>
<comment type="pathway">
    <text evidence="1">Amino-acid biosynthesis; L-threonine biosynthesis; L-threonine from L-aspartate: step 3/5.</text>
</comment>
<evidence type="ECO:0000313" key="12">
    <source>
        <dbReference type="EMBL" id="CAB4885553.1"/>
    </source>
</evidence>
<proteinExistence type="inferred from homology"/>
<accession>A0A6J7F1Y2</accession>
<comment type="pathway">
    <text evidence="2">Amino-acid biosynthesis; L-methionine biosynthesis via de novo pathway; L-homoserine from L-aspartate: step 3/3.</text>
</comment>
<dbReference type="UniPathway" id="UPA00050">
    <property type="reaction ID" value="UER00063"/>
</dbReference>
<dbReference type="InterPro" id="IPR019811">
    <property type="entry name" value="HDH_CS"/>
</dbReference>
<keyword evidence="9" id="KW-0560">Oxidoreductase</keyword>
<dbReference type="AlphaFoldDB" id="A0A6J7F1Y2"/>
<dbReference type="NCBIfam" id="NF004976">
    <property type="entry name" value="PRK06349.1"/>
    <property type="match status" value="1"/>
</dbReference>
<dbReference type="PROSITE" id="PS51671">
    <property type="entry name" value="ACT"/>
    <property type="match status" value="1"/>
</dbReference>